<evidence type="ECO:0000259" key="1">
    <source>
        <dbReference type="PROSITE" id="PS50206"/>
    </source>
</evidence>
<dbReference type="SUPFAM" id="SSF52821">
    <property type="entry name" value="Rhodanese/Cell cycle control phosphatase"/>
    <property type="match status" value="3"/>
</dbReference>
<dbReference type="AlphaFoldDB" id="A0A0J1FZ91"/>
<name>A0A0J1FZ91_9BURK</name>
<comment type="caution">
    <text evidence="2">The sequence shown here is derived from an EMBL/GenBank/DDBJ whole genome shotgun (WGS) entry which is preliminary data.</text>
</comment>
<dbReference type="InterPro" id="IPR001763">
    <property type="entry name" value="Rhodanese-like_dom"/>
</dbReference>
<protein>
    <submittedName>
        <fullName evidence="2">Thiosulfate sulfurtransferase</fullName>
    </submittedName>
</protein>
<dbReference type="RefSeq" id="WP_047847572.1">
    <property type="nucleotide sequence ID" value="NZ_AEJF01000095.1"/>
</dbReference>
<accession>A0A0J1FZ91</accession>
<dbReference type="Gene3D" id="3.40.250.10">
    <property type="entry name" value="Rhodanese-like domain"/>
    <property type="match status" value="3"/>
</dbReference>
<dbReference type="SMART" id="SM00450">
    <property type="entry name" value="RHOD"/>
    <property type="match status" value="3"/>
</dbReference>
<feature type="domain" description="Rhodanese" evidence="1">
    <location>
        <begin position="22"/>
        <end position="112"/>
    </location>
</feature>
<keyword evidence="3" id="KW-1185">Reference proteome</keyword>
<evidence type="ECO:0000313" key="2">
    <source>
        <dbReference type="EMBL" id="KLU25268.1"/>
    </source>
</evidence>
<proteinExistence type="predicted"/>
<gene>
    <name evidence="2" type="ORF">EOS_15615</name>
</gene>
<dbReference type="InterPro" id="IPR036873">
    <property type="entry name" value="Rhodanese-like_dom_sf"/>
</dbReference>
<keyword evidence="2" id="KW-0808">Transferase</keyword>
<sequence length="379" mass="40477">MSIRNIHRATLQKWLTESGLGNGEELALLDLRSVEAFAKGHPLFATNLPVENLQRDALRFVPRKSVRLVLVDNGDNTAAQGAATLERLGYTDINVLTGGIPAWTADGLNGLPTFDIPGIIFSESVRDLRGTPSIEAAQLKTLYDAKEDVIVIDTRTRDEFARGHVPGAVNAPGEEILYRFLDQVPNPDTFVVVSCAGLPRAIIGAQTLIDAQVPNRVAFLEDGTAGWTRAALELATGGEQRTPASTAAAGFGVKHALALAARADVSTVSQQGVEEWLADTEKRTTYLLDIRSAEEYAAGHVPGSISAPGGQLLAVSHRTVATRGARLVLIDDDGTRAVTTAYWLRQRGWEVLLLENALGEALGEASTASATQTPELLNS</sequence>
<evidence type="ECO:0000313" key="3">
    <source>
        <dbReference type="Proteomes" id="UP000035963"/>
    </source>
</evidence>
<dbReference type="PATRIC" id="fig|908627.4.peg.3483"/>
<reference evidence="2 3" key="1">
    <citation type="journal article" date="2015" name="Genome Announc.">
        <title>Draft Genome Sequence of Burkholderia sp. Strain PML1(12), an Ectomycorrhizosphere-Inhabiting Bacterium with Effective Mineral-Weathering Ability.</title>
        <authorList>
            <person name="Uroz S."/>
            <person name="Oger P."/>
        </authorList>
    </citation>
    <scope>NUCLEOTIDE SEQUENCE [LARGE SCALE GENOMIC DNA]</scope>
    <source>
        <strain evidence="3">PML1(12)</strain>
    </source>
</reference>
<organism evidence="2 3">
    <name type="scientific">Caballeronia mineralivorans PML1(12)</name>
    <dbReference type="NCBI Taxonomy" id="908627"/>
    <lineage>
        <taxon>Bacteria</taxon>
        <taxon>Pseudomonadati</taxon>
        <taxon>Pseudomonadota</taxon>
        <taxon>Betaproteobacteria</taxon>
        <taxon>Burkholderiales</taxon>
        <taxon>Burkholderiaceae</taxon>
        <taxon>Caballeronia</taxon>
    </lineage>
</organism>
<dbReference type="Proteomes" id="UP000035963">
    <property type="component" value="Unassembled WGS sequence"/>
</dbReference>
<dbReference type="EMBL" id="AEJF01000095">
    <property type="protein sequence ID" value="KLU25268.1"/>
    <property type="molecule type" value="Genomic_DNA"/>
</dbReference>
<dbReference type="Pfam" id="PF00581">
    <property type="entry name" value="Rhodanese"/>
    <property type="match status" value="3"/>
</dbReference>
<feature type="domain" description="Rhodanese" evidence="1">
    <location>
        <begin position="145"/>
        <end position="236"/>
    </location>
</feature>
<feature type="domain" description="Rhodanese" evidence="1">
    <location>
        <begin position="281"/>
        <end position="370"/>
    </location>
</feature>
<dbReference type="PANTHER" id="PTHR44086">
    <property type="entry name" value="THIOSULFATE SULFURTRANSFERASE RDL2, MITOCHONDRIAL-RELATED"/>
    <property type="match status" value="1"/>
</dbReference>
<dbReference type="OrthoDB" id="9789585at2"/>
<dbReference type="GO" id="GO:0004792">
    <property type="term" value="F:thiosulfate-cyanide sulfurtransferase activity"/>
    <property type="evidence" value="ECO:0007669"/>
    <property type="project" value="TreeGrafter"/>
</dbReference>
<dbReference type="PROSITE" id="PS50206">
    <property type="entry name" value="RHODANESE_3"/>
    <property type="match status" value="3"/>
</dbReference>
<dbReference type="PANTHER" id="PTHR44086:SF13">
    <property type="entry name" value="THIOSULFATE SULFURTRANSFERASE PSPE"/>
    <property type="match status" value="1"/>
</dbReference>